<accession>A0A8T9C0E7</accession>
<sequence length="322" mass="36751">MSFQVGAQKFGITRPNLWSDPLEDTNPSLADNSFPDCPSVWSPGVSFRQTTALDTSYIQHNYVSGGWMLEGTFNRSFGSGGPPLLETPYPELCHAQDLPTPNQHLDMNSLNNHVPSTTIPDGLHGQSSDDMGTHCNECDAQFDKKSALKIHAKHTKHAPHLCKCGKRFARLDILDRHIHTFQPITTHPCPYCNKFRGSKAFPRRDHLLQHLRQRHNIETISDTDEFPSFHHTGRDLSCHHEDCPYFRTLSHPGRNPFQERGGVFRNQSELRKHLREVHSESPFECTEPYCSRKGSRGFFRKGDLLRHKKEHHSIAFQPSLMA</sequence>
<organism evidence="7 8">
    <name type="scientific">Lachnellula suecica</name>
    <dbReference type="NCBI Taxonomy" id="602035"/>
    <lineage>
        <taxon>Eukaryota</taxon>
        <taxon>Fungi</taxon>
        <taxon>Dikarya</taxon>
        <taxon>Ascomycota</taxon>
        <taxon>Pezizomycotina</taxon>
        <taxon>Leotiomycetes</taxon>
        <taxon>Helotiales</taxon>
        <taxon>Lachnaceae</taxon>
        <taxon>Lachnellula</taxon>
    </lineage>
</organism>
<keyword evidence="1" id="KW-0479">Metal-binding</keyword>
<dbReference type="SMART" id="SM00355">
    <property type="entry name" value="ZnF_C2H2"/>
    <property type="match status" value="4"/>
</dbReference>
<name>A0A8T9C0E7_9HELO</name>
<evidence type="ECO:0000256" key="4">
    <source>
        <dbReference type="ARBA" id="ARBA00022833"/>
    </source>
</evidence>
<dbReference type="GO" id="GO:0005634">
    <property type="term" value="C:nucleus"/>
    <property type="evidence" value="ECO:0007669"/>
    <property type="project" value="TreeGrafter"/>
</dbReference>
<dbReference type="PROSITE" id="PS00028">
    <property type="entry name" value="ZINC_FINGER_C2H2_1"/>
    <property type="match status" value="1"/>
</dbReference>
<dbReference type="Proteomes" id="UP000469558">
    <property type="component" value="Unassembled WGS sequence"/>
</dbReference>
<keyword evidence="3 5" id="KW-0863">Zinc-finger</keyword>
<dbReference type="SUPFAM" id="SSF57667">
    <property type="entry name" value="beta-beta-alpha zinc fingers"/>
    <property type="match status" value="2"/>
</dbReference>
<reference evidence="7 8" key="1">
    <citation type="submission" date="2018-05" db="EMBL/GenBank/DDBJ databases">
        <title>Genome sequencing and assembly of the regulated plant pathogen Lachnellula willkommii and related sister species for the development of diagnostic species identification markers.</title>
        <authorList>
            <person name="Giroux E."/>
            <person name="Bilodeau G."/>
        </authorList>
    </citation>
    <scope>NUCLEOTIDE SEQUENCE [LARGE SCALE GENOMIC DNA]</scope>
    <source>
        <strain evidence="7 8">CBS 268.59</strain>
    </source>
</reference>
<dbReference type="GO" id="GO:0008270">
    <property type="term" value="F:zinc ion binding"/>
    <property type="evidence" value="ECO:0007669"/>
    <property type="project" value="UniProtKB-KW"/>
</dbReference>
<keyword evidence="4" id="KW-0862">Zinc</keyword>
<evidence type="ECO:0000259" key="6">
    <source>
        <dbReference type="PROSITE" id="PS50157"/>
    </source>
</evidence>
<proteinExistence type="predicted"/>
<dbReference type="GO" id="GO:0000977">
    <property type="term" value="F:RNA polymerase II transcription regulatory region sequence-specific DNA binding"/>
    <property type="evidence" value="ECO:0007669"/>
    <property type="project" value="TreeGrafter"/>
</dbReference>
<comment type="caution">
    <text evidence="7">The sequence shown here is derived from an EMBL/GenBank/DDBJ whole genome shotgun (WGS) entry which is preliminary data.</text>
</comment>
<dbReference type="AlphaFoldDB" id="A0A8T9C0E7"/>
<dbReference type="InterPro" id="IPR013087">
    <property type="entry name" value="Znf_C2H2_type"/>
</dbReference>
<evidence type="ECO:0000313" key="7">
    <source>
        <dbReference type="EMBL" id="TVY73544.1"/>
    </source>
</evidence>
<keyword evidence="2" id="KW-0677">Repeat</keyword>
<evidence type="ECO:0000256" key="2">
    <source>
        <dbReference type="ARBA" id="ARBA00022737"/>
    </source>
</evidence>
<dbReference type="OrthoDB" id="2687452at2759"/>
<dbReference type="Gene3D" id="3.30.160.60">
    <property type="entry name" value="Classic Zinc Finger"/>
    <property type="match status" value="2"/>
</dbReference>
<feature type="domain" description="C2H2-type" evidence="6">
    <location>
        <begin position="133"/>
        <end position="158"/>
    </location>
</feature>
<evidence type="ECO:0000256" key="3">
    <source>
        <dbReference type="ARBA" id="ARBA00022771"/>
    </source>
</evidence>
<dbReference type="EMBL" id="QGMK01001052">
    <property type="protein sequence ID" value="TVY73544.1"/>
    <property type="molecule type" value="Genomic_DNA"/>
</dbReference>
<protein>
    <submittedName>
        <fullName evidence="7">Zinc finger protein</fullName>
    </submittedName>
</protein>
<gene>
    <name evidence="7" type="primary">ZNF497</name>
    <name evidence="7" type="ORF">LSUE1_G007197</name>
</gene>
<dbReference type="GO" id="GO:0000981">
    <property type="term" value="F:DNA-binding transcription factor activity, RNA polymerase II-specific"/>
    <property type="evidence" value="ECO:0007669"/>
    <property type="project" value="TreeGrafter"/>
</dbReference>
<dbReference type="InterPro" id="IPR036236">
    <property type="entry name" value="Znf_C2H2_sf"/>
</dbReference>
<dbReference type="PANTHER" id="PTHR24409">
    <property type="entry name" value="ZINC FINGER PROTEIN 142"/>
    <property type="match status" value="1"/>
</dbReference>
<dbReference type="PROSITE" id="PS50157">
    <property type="entry name" value="ZINC_FINGER_C2H2_2"/>
    <property type="match status" value="1"/>
</dbReference>
<evidence type="ECO:0000256" key="1">
    <source>
        <dbReference type="ARBA" id="ARBA00022723"/>
    </source>
</evidence>
<evidence type="ECO:0000313" key="8">
    <source>
        <dbReference type="Proteomes" id="UP000469558"/>
    </source>
</evidence>
<evidence type="ECO:0000256" key="5">
    <source>
        <dbReference type="PROSITE-ProRule" id="PRU00042"/>
    </source>
</evidence>
<dbReference type="PANTHER" id="PTHR24409:SF295">
    <property type="entry name" value="AZ2-RELATED"/>
    <property type="match status" value="1"/>
</dbReference>
<keyword evidence="8" id="KW-1185">Reference proteome</keyword>